<reference evidence="1 2" key="1">
    <citation type="submission" date="2023-10" db="EMBL/GenBank/DDBJ databases">
        <title>Pseudomonas otitidis isolated from a paediatric patient with cystic fibrosis in Chile.</title>
        <authorList>
            <person name="Amsteins-Romero L."/>
            <person name="Opazo-Capurro A."/>
            <person name="Matus-Kohler M."/>
            <person name="Gonzalez-Rocha G."/>
        </authorList>
    </citation>
    <scope>NUCLEOTIDE SEQUENCE [LARGE SCALE GENOMIC DNA]</scope>
    <source>
        <strain evidence="1 2">P-714</strain>
    </source>
</reference>
<evidence type="ECO:0000313" key="2">
    <source>
        <dbReference type="Proteomes" id="UP001273935"/>
    </source>
</evidence>
<comment type="caution">
    <text evidence="1">The sequence shown here is derived from an EMBL/GenBank/DDBJ whole genome shotgun (WGS) entry which is preliminary data.</text>
</comment>
<keyword evidence="2" id="KW-1185">Reference proteome</keyword>
<name>A0ABU3Y072_9GAMM</name>
<proteinExistence type="predicted"/>
<organism evidence="1 2">
    <name type="scientific">Metapseudomonas otitidis</name>
    <dbReference type="NCBI Taxonomy" id="319939"/>
    <lineage>
        <taxon>Bacteria</taxon>
        <taxon>Pseudomonadati</taxon>
        <taxon>Pseudomonadota</taxon>
        <taxon>Gammaproteobacteria</taxon>
        <taxon>Pseudomonadales</taxon>
        <taxon>Pseudomonadaceae</taxon>
        <taxon>Metapseudomonas</taxon>
    </lineage>
</organism>
<accession>A0ABU3Y072</accession>
<gene>
    <name evidence="1" type="ORF">R0G64_29520</name>
</gene>
<protein>
    <submittedName>
        <fullName evidence="1">Uncharacterized protein</fullName>
    </submittedName>
</protein>
<sequence>MTKEFLRVYPEGIELKTAERKILYKELLEEDHFDERGKGFVRALKRLVFEGEVESYEECVEDPDALLGRRENDLGYMLGAYICLAAPLPDIGFYKEVLSRYSRSVCLNMASSAALYIDGAGVSADYFNRVGLLIEAVSEILTGLGGGLEKGSSVYPRMFVRFFSRVFHKGTSHNSFFPRFLKVIDSAFIEILDNSKESFDSCTSELLPMLFGGSAANVAAYTDEQFIVFLKGYFSREYTPALLEYLDAVYYSIPEEKRIRLDGDKISYFAD</sequence>
<dbReference type="Proteomes" id="UP001273935">
    <property type="component" value="Unassembled WGS sequence"/>
</dbReference>
<dbReference type="EMBL" id="JAWJUL010000205">
    <property type="protein sequence ID" value="MDV3443558.1"/>
    <property type="molecule type" value="Genomic_DNA"/>
</dbReference>
<evidence type="ECO:0000313" key="1">
    <source>
        <dbReference type="EMBL" id="MDV3443558.1"/>
    </source>
</evidence>
<dbReference type="RefSeq" id="WP_309040509.1">
    <property type="nucleotide sequence ID" value="NZ_CP133395.1"/>
</dbReference>